<dbReference type="GO" id="GO:0003700">
    <property type="term" value="F:DNA-binding transcription factor activity"/>
    <property type="evidence" value="ECO:0007669"/>
    <property type="project" value="TreeGrafter"/>
</dbReference>
<sequence length="233" mass="25773">MHDLDDSLLAHLPPFSLLSGEDIRDILNQSRTRLVPRGASVFREGDNATTFYLLLDGYVRVERLTQDGDRVIPLHIPPGQLFGIAAALGKETYPATAVAASDCVALEWPMRLWTKFADTYPGFATETYKIVGARLEEVSRRVMELATQRVEQRVACALLTIANQSGKQTASGLQIEFPLTRREISEMTGSTLHTVSRLLSVWQTDGVLVSQNKRICVLDIARLKKLAHAANVA</sequence>
<dbReference type="InterPro" id="IPR018490">
    <property type="entry name" value="cNMP-bd_dom_sf"/>
</dbReference>
<dbReference type="InterPro" id="IPR036390">
    <property type="entry name" value="WH_DNA-bd_sf"/>
</dbReference>
<evidence type="ECO:0000256" key="2">
    <source>
        <dbReference type="ARBA" id="ARBA00023125"/>
    </source>
</evidence>
<protein>
    <submittedName>
        <fullName evidence="6">Fumarate and nitrate reduction regulatory protein</fullName>
    </submittedName>
</protein>
<dbReference type="PANTHER" id="PTHR24567:SF28">
    <property type="entry name" value="LISTERIOLYSIN REGULATORY PROTEIN"/>
    <property type="match status" value="1"/>
</dbReference>
<evidence type="ECO:0000259" key="5">
    <source>
        <dbReference type="PROSITE" id="PS51063"/>
    </source>
</evidence>
<dbReference type="RefSeq" id="WP_058311403.1">
    <property type="nucleotide sequence ID" value="NZ_CYTW01000002.1"/>
</dbReference>
<dbReference type="AlphaFoldDB" id="A0A0P1I9I4"/>
<evidence type="ECO:0000259" key="4">
    <source>
        <dbReference type="PROSITE" id="PS50042"/>
    </source>
</evidence>
<dbReference type="STRING" id="1715693.PH7735_02219"/>
<accession>A0A0P1I9I4</accession>
<dbReference type="CDD" id="cd00038">
    <property type="entry name" value="CAP_ED"/>
    <property type="match status" value="1"/>
</dbReference>
<dbReference type="GeneID" id="83881245"/>
<keyword evidence="3" id="KW-0804">Transcription</keyword>
<dbReference type="PANTHER" id="PTHR24567">
    <property type="entry name" value="CRP FAMILY TRANSCRIPTIONAL REGULATORY PROTEIN"/>
    <property type="match status" value="1"/>
</dbReference>
<evidence type="ECO:0000313" key="6">
    <source>
        <dbReference type="EMBL" id="CUJ99547.1"/>
    </source>
</evidence>
<feature type="domain" description="Cyclic nucleotide-binding" evidence="4">
    <location>
        <begin position="14"/>
        <end position="103"/>
    </location>
</feature>
<keyword evidence="1" id="KW-0805">Transcription regulation</keyword>
<dbReference type="InterPro" id="IPR000595">
    <property type="entry name" value="cNMP-bd_dom"/>
</dbReference>
<dbReference type="Proteomes" id="UP000051870">
    <property type="component" value="Unassembled WGS sequence"/>
</dbReference>
<organism evidence="6 7">
    <name type="scientific">Shimia thalassica</name>
    <dbReference type="NCBI Taxonomy" id="1715693"/>
    <lineage>
        <taxon>Bacteria</taxon>
        <taxon>Pseudomonadati</taxon>
        <taxon>Pseudomonadota</taxon>
        <taxon>Alphaproteobacteria</taxon>
        <taxon>Rhodobacterales</taxon>
        <taxon>Roseobacteraceae</taxon>
    </lineage>
</organism>
<name>A0A0P1I9I4_9RHOB</name>
<dbReference type="InterPro" id="IPR050397">
    <property type="entry name" value="Env_Response_Regulators"/>
</dbReference>
<dbReference type="GO" id="GO:0005829">
    <property type="term" value="C:cytosol"/>
    <property type="evidence" value="ECO:0007669"/>
    <property type="project" value="TreeGrafter"/>
</dbReference>
<dbReference type="PROSITE" id="PS51063">
    <property type="entry name" value="HTH_CRP_2"/>
    <property type="match status" value="1"/>
</dbReference>
<feature type="domain" description="HTH crp-type" evidence="5">
    <location>
        <begin position="148"/>
        <end position="221"/>
    </location>
</feature>
<proteinExistence type="predicted"/>
<dbReference type="PRINTS" id="PR00034">
    <property type="entry name" value="HTHCRP"/>
</dbReference>
<reference evidence="7" key="1">
    <citation type="submission" date="2015-09" db="EMBL/GenBank/DDBJ databases">
        <authorList>
            <person name="Rodrigo-Torres Lidia"/>
            <person name="Arahal R.David."/>
        </authorList>
    </citation>
    <scope>NUCLEOTIDE SEQUENCE [LARGE SCALE GENOMIC DNA]</scope>
    <source>
        <strain evidence="7">CECT 7735</strain>
    </source>
</reference>
<dbReference type="Pfam" id="PF13545">
    <property type="entry name" value="HTH_Crp_2"/>
    <property type="match status" value="1"/>
</dbReference>
<evidence type="ECO:0000256" key="1">
    <source>
        <dbReference type="ARBA" id="ARBA00023015"/>
    </source>
</evidence>
<keyword evidence="2" id="KW-0238">DNA-binding</keyword>
<dbReference type="InterPro" id="IPR012318">
    <property type="entry name" value="HTH_CRP"/>
</dbReference>
<dbReference type="Gene3D" id="2.60.120.10">
    <property type="entry name" value="Jelly Rolls"/>
    <property type="match status" value="1"/>
</dbReference>
<dbReference type="SMART" id="SM00419">
    <property type="entry name" value="HTH_CRP"/>
    <property type="match status" value="1"/>
</dbReference>
<evidence type="ECO:0000256" key="3">
    <source>
        <dbReference type="ARBA" id="ARBA00023163"/>
    </source>
</evidence>
<dbReference type="InterPro" id="IPR014710">
    <property type="entry name" value="RmlC-like_jellyroll"/>
</dbReference>
<dbReference type="PROSITE" id="PS50042">
    <property type="entry name" value="CNMP_BINDING_3"/>
    <property type="match status" value="1"/>
</dbReference>
<dbReference type="SUPFAM" id="SSF46785">
    <property type="entry name" value="Winged helix' DNA-binding domain"/>
    <property type="match status" value="1"/>
</dbReference>
<dbReference type="Gene3D" id="1.10.10.10">
    <property type="entry name" value="Winged helix-like DNA-binding domain superfamily/Winged helix DNA-binding domain"/>
    <property type="match status" value="1"/>
</dbReference>
<dbReference type="SUPFAM" id="SSF51206">
    <property type="entry name" value="cAMP-binding domain-like"/>
    <property type="match status" value="1"/>
</dbReference>
<gene>
    <name evidence="6" type="primary">fnr</name>
    <name evidence="6" type="ORF">PH7735_02219</name>
</gene>
<dbReference type="GO" id="GO:0003677">
    <property type="term" value="F:DNA binding"/>
    <property type="evidence" value="ECO:0007669"/>
    <property type="project" value="UniProtKB-KW"/>
</dbReference>
<dbReference type="InterPro" id="IPR036388">
    <property type="entry name" value="WH-like_DNA-bd_sf"/>
</dbReference>
<keyword evidence="7" id="KW-1185">Reference proteome</keyword>
<dbReference type="SMART" id="SM00100">
    <property type="entry name" value="cNMP"/>
    <property type="match status" value="1"/>
</dbReference>
<evidence type="ECO:0000313" key="7">
    <source>
        <dbReference type="Proteomes" id="UP000051870"/>
    </source>
</evidence>
<dbReference type="EMBL" id="CYTW01000002">
    <property type="protein sequence ID" value="CUJ99547.1"/>
    <property type="molecule type" value="Genomic_DNA"/>
</dbReference>
<dbReference type="Pfam" id="PF00027">
    <property type="entry name" value="cNMP_binding"/>
    <property type="match status" value="1"/>
</dbReference>